<dbReference type="AlphaFoldDB" id="A0A6L3VAX7"/>
<dbReference type="Proteomes" id="UP000481030">
    <property type="component" value="Unassembled WGS sequence"/>
</dbReference>
<keyword evidence="1" id="KW-0472">Membrane</keyword>
<evidence type="ECO:0000313" key="3">
    <source>
        <dbReference type="Proteomes" id="UP000481030"/>
    </source>
</evidence>
<accession>A0A6L3VAX7</accession>
<feature type="transmembrane region" description="Helical" evidence="1">
    <location>
        <begin position="75"/>
        <end position="102"/>
    </location>
</feature>
<name>A0A6L3VAX7_9BACI</name>
<dbReference type="InterPro" id="IPR036259">
    <property type="entry name" value="MFS_trans_sf"/>
</dbReference>
<dbReference type="Gene3D" id="1.20.1250.20">
    <property type="entry name" value="MFS general substrate transporter like domains"/>
    <property type="match status" value="1"/>
</dbReference>
<organism evidence="2 3">
    <name type="scientific">Cytobacillus depressus</name>
    <dbReference type="NCBI Taxonomy" id="1602942"/>
    <lineage>
        <taxon>Bacteria</taxon>
        <taxon>Bacillati</taxon>
        <taxon>Bacillota</taxon>
        <taxon>Bacilli</taxon>
        <taxon>Bacillales</taxon>
        <taxon>Bacillaceae</taxon>
        <taxon>Cytobacillus</taxon>
    </lineage>
</organism>
<dbReference type="SUPFAM" id="SSF103473">
    <property type="entry name" value="MFS general substrate transporter"/>
    <property type="match status" value="1"/>
</dbReference>
<gene>
    <name evidence="2" type="ORF">F7731_01280</name>
</gene>
<reference evidence="2 3" key="1">
    <citation type="journal article" date="2016" name="Antonie Van Leeuwenhoek">
        <title>Bacillus depressus sp. nov., isolated from soil of a sunflower field.</title>
        <authorList>
            <person name="Wei X."/>
            <person name="Xin D."/>
            <person name="Xin Y."/>
            <person name="Zhang H."/>
            <person name="Wang T."/>
            <person name="Zhang J."/>
        </authorList>
    </citation>
    <scope>NUCLEOTIDE SEQUENCE [LARGE SCALE GENOMIC DNA]</scope>
    <source>
        <strain evidence="2 3">BZ1</strain>
    </source>
</reference>
<comment type="caution">
    <text evidence="2">The sequence shown here is derived from an EMBL/GenBank/DDBJ whole genome shotgun (WGS) entry which is preliminary data.</text>
</comment>
<proteinExistence type="predicted"/>
<keyword evidence="1" id="KW-1133">Transmembrane helix</keyword>
<feature type="transmembrane region" description="Helical" evidence="1">
    <location>
        <begin position="43"/>
        <end position="63"/>
    </location>
</feature>
<sequence length="120" mass="13133">MSPYVIALILIAGTVGQTFMQIAMSNTISRTLAKEEAGIGMGLFSMLNFISGAISMSVIGKVIDTKQTAFHLNPFVLNIDAYVFSNIFFVMCILTIAIFWLYRVQFGAAKTNIINVPGKE</sequence>
<keyword evidence="1" id="KW-0812">Transmembrane</keyword>
<dbReference type="EMBL" id="WBOS01000001">
    <property type="protein sequence ID" value="KAB2338229.1"/>
    <property type="molecule type" value="Genomic_DNA"/>
</dbReference>
<protein>
    <submittedName>
        <fullName evidence="2">Multidrug efflux MFS transporter</fullName>
    </submittedName>
</protein>
<evidence type="ECO:0000256" key="1">
    <source>
        <dbReference type="SAM" id="Phobius"/>
    </source>
</evidence>
<evidence type="ECO:0000313" key="2">
    <source>
        <dbReference type="EMBL" id="KAB2338229.1"/>
    </source>
</evidence>
<keyword evidence="3" id="KW-1185">Reference proteome</keyword>